<keyword evidence="2" id="KW-0456">Lyase</keyword>
<dbReference type="InterPro" id="IPR015813">
    <property type="entry name" value="Pyrv/PenolPyrv_kinase-like_dom"/>
</dbReference>
<reference evidence="1" key="1">
    <citation type="journal article" date="2014" name="Int. J. Syst. Evol. Microbiol.">
        <title>Complete genome of a new Firmicutes species belonging to the dominant human colonic microbiota ('Ruminococcus bicirculans') reveals two chromosomes and a selective capacity to utilize plant glucans.</title>
        <authorList>
            <consortium name="NISC Comparative Sequencing Program"/>
            <person name="Wegmann U."/>
            <person name="Louis P."/>
            <person name="Goesmann A."/>
            <person name="Henrissat B."/>
            <person name="Duncan S.H."/>
            <person name="Flint H.J."/>
        </authorList>
    </citation>
    <scope>NUCLEOTIDE SEQUENCE</scope>
    <source>
        <strain evidence="1">CGMCC 1.11013</strain>
    </source>
</reference>
<evidence type="ECO:0000313" key="2">
    <source>
        <dbReference type="EMBL" id="KDR36994.1"/>
    </source>
</evidence>
<dbReference type="Proteomes" id="UP000027439">
    <property type="component" value="Unassembled WGS sequence"/>
</dbReference>
<gene>
    <name evidence="2" type="ORF">BG57_11675</name>
    <name evidence="1" type="ORF">GCM10010985_32660</name>
</gene>
<comment type="caution">
    <text evidence="2">The sequence shown here is derived from an EMBL/GenBank/DDBJ whole genome shotgun (WGS) entry which is preliminary data.</text>
</comment>
<dbReference type="eggNOG" id="COG2513">
    <property type="taxonomic scope" value="Bacteria"/>
</dbReference>
<organism evidence="2 3">
    <name type="scientific">Caballeronia grimmiae</name>
    <dbReference type="NCBI Taxonomy" id="1071679"/>
    <lineage>
        <taxon>Bacteria</taxon>
        <taxon>Pseudomonadati</taxon>
        <taxon>Pseudomonadota</taxon>
        <taxon>Betaproteobacteria</taxon>
        <taxon>Burkholderiales</taxon>
        <taxon>Burkholderiaceae</taxon>
        <taxon>Caballeronia</taxon>
    </lineage>
</organism>
<reference evidence="1" key="4">
    <citation type="submission" date="2024-05" db="EMBL/GenBank/DDBJ databases">
        <authorList>
            <person name="Sun Q."/>
            <person name="Zhou Y."/>
        </authorList>
    </citation>
    <scope>NUCLEOTIDE SEQUENCE</scope>
    <source>
        <strain evidence="1">CGMCC 1.11013</strain>
    </source>
</reference>
<dbReference type="Proteomes" id="UP000597138">
    <property type="component" value="Unassembled WGS sequence"/>
</dbReference>
<dbReference type="InterPro" id="IPR040442">
    <property type="entry name" value="Pyrv_kinase-like_dom_sf"/>
</dbReference>
<dbReference type="PANTHER" id="PTHR42905">
    <property type="entry name" value="PHOSPHOENOLPYRUVATE CARBOXYLASE"/>
    <property type="match status" value="1"/>
</dbReference>
<dbReference type="SUPFAM" id="SSF51621">
    <property type="entry name" value="Phosphoenolpyruvate/pyruvate domain"/>
    <property type="match status" value="1"/>
</dbReference>
<dbReference type="Gene3D" id="6.10.250.2750">
    <property type="match status" value="1"/>
</dbReference>
<dbReference type="PANTHER" id="PTHR42905:SF16">
    <property type="entry name" value="CARBOXYPHOSPHONOENOLPYRUVATE PHOSPHONOMUTASE-LIKE PROTEIN (AFU_ORTHOLOGUE AFUA_5G07230)"/>
    <property type="match status" value="1"/>
</dbReference>
<dbReference type="OrthoDB" id="9785398at2"/>
<dbReference type="GO" id="GO:0016829">
    <property type="term" value="F:lyase activity"/>
    <property type="evidence" value="ECO:0007669"/>
    <property type="project" value="UniProtKB-KW"/>
</dbReference>
<dbReference type="InterPro" id="IPR039556">
    <property type="entry name" value="ICL/PEPM"/>
</dbReference>
<sequence>MSRTTAEKRAAFRALHESGCFPLPNPWDVGSARYLASLGFQAIATTSSGYAWSTGRADNQATRDDILAHLRAMVEATDLPVNADFESGFGDDAAGVAESVKLAVATGVAGLSIEDATGDAAAPLWPIEIAVARLAAARQAIDDSGGDTLLIGRAENFFVGVPDLNDTLERLQAYAAAGADCLYAPGIRTREEIEAVVAAVSPKPVNVLIGANSALTLPELAALGVRRVSVGGALARSAWGGFMRAAQALSDGRFDGFADAPRGSDLNALFTRGA</sequence>
<dbReference type="EMBL" id="JFHE01000002">
    <property type="protein sequence ID" value="KDR36994.1"/>
    <property type="molecule type" value="Genomic_DNA"/>
</dbReference>
<dbReference type="STRING" id="1071679.BG57_11675"/>
<dbReference type="Pfam" id="PF13714">
    <property type="entry name" value="PEP_mutase"/>
    <property type="match status" value="1"/>
</dbReference>
<evidence type="ECO:0000313" key="3">
    <source>
        <dbReference type="Proteomes" id="UP000027439"/>
    </source>
</evidence>
<protein>
    <submittedName>
        <fullName evidence="2">2-methylisocitrate lyase</fullName>
    </submittedName>
</protein>
<evidence type="ECO:0000313" key="4">
    <source>
        <dbReference type="Proteomes" id="UP000597138"/>
    </source>
</evidence>
<dbReference type="Gene3D" id="3.20.20.60">
    <property type="entry name" value="Phosphoenolpyruvate-binding domains"/>
    <property type="match status" value="1"/>
</dbReference>
<reference evidence="4" key="3">
    <citation type="journal article" date="2019" name="Int. J. Syst. Evol. Microbiol.">
        <title>The Global Catalogue of Microorganisms (GCM) 10K type strain sequencing project: providing services to taxonomists for standard genome sequencing and annotation.</title>
        <authorList>
            <consortium name="The Broad Institute Genomics Platform"/>
            <consortium name="The Broad Institute Genome Sequencing Center for Infectious Disease"/>
            <person name="Wu L."/>
            <person name="Ma J."/>
        </authorList>
    </citation>
    <scope>NUCLEOTIDE SEQUENCE [LARGE SCALE GENOMIC DNA]</scope>
    <source>
        <strain evidence="4">CGMCC 1.11013</strain>
    </source>
</reference>
<keyword evidence="4" id="KW-1185">Reference proteome</keyword>
<evidence type="ECO:0000313" key="1">
    <source>
        <dbReference type="EMBL" id="GGD75589.1"/>
    </source>
</evidence>
<proteinExistence type="predicted"/>
<accession>A0A069PAX4</accession>
<dbReference type="AlphaFoldDB" id="A0A069PAX4"/>
<dbReference type="RefSeq" id="WP_035960334.1">
    <property type="nucleotide sequence ID" value="NZ_BMEG01000005.1"/>
</dbReference>
<reference evidence="2 3" key="2">
    <citation type="submission" date="2014-03" db="EMBL/GenBank/DDBJ databases">
        <title>Draft Genome Sequences of Four Burkholderia Strains.</title>
        <authorList>
            <person name="Liu X.Y."/>
            <person name="Li C.X."/>
            <person name="Xu J.H."/>
        </authorList>
    </citation>
    <scope>NUCLEOTIDE SEQUENCE [LARGE SCALE GENOMIC DNA]</scope>
    <source>
        <strain evidence="2 3">R27</strain>
    </source>
</reference>
<dbReference type="CDD" id="cd00377">
    <property type="entry name" value="ICL_PEPM"/>
    <property type="match status" value="1"/>
</dbReference>
<dbReference type="EMBL" id="BMEG01000005">
    <property type="protein sequence ID" value="GGD75589.1"/>
    <property type="molecule type" value="Genomic_DNA"/>
</dbReference>
<name>A0A069PAX4_9BURK</name>